<proteinExistence type="predicted"/>
<dbReference type="InterPro" id="IPR012902">
    <property type="entry name" value="N_methyl_site"/>
</dbReference>
<sequence>MRRGQPGFTLVELLVAIAVMALLAIVSWRGLDGMVRAQQITRERADAVLELQTVLAQWGADLDALQAIEHTEPLAWDGQALRLTRRGMRQPDEGAIVVAWALRNADGTNRWLRWQSPPVRTRAEWSEAWARAAQWARTPSSAERERETLLMPLAGWQLYYYRGGAWANAQSANTGASLPQAPGGLSSTAASIPEGVRLQLTLPEGGALAGVVTRDWANPLLGGGKS</sequence>
<dbReference type="RefSeq" id="WP_317701446.1">
    <property type="nucleotide sequence ID" value="NZ_CP136921.1"/>
</dbReference>
<keyword evidence="1" id="KW-0812">Transmembrane</keyword>
<dbReference type="Pfam" id="PF07963">
    <property type="entry name" value="N_methyl"/>
    <property type="match status" value="1"/>
</dbReference>
<dbReference type="SUPFAM" id="SSF54523">
    <property type="entry name" value="Pili subunits"/>
    <property type="match status" value="2"/>
</dbReference>
<name>A0ABZ0J147_9BURK</name>
<keyword evidence="3" id="KW-1185">Reference proteome</keyword>
<feature type="transmembrane region" description="Helical" evidence="1">
    <location>
        <begin position="7"/>
        <end position="28"/>
    </location>
</feature>
<evidence type="ECO:0000256" key="1">
    <source>
        <dbReference type="SAM" id="Phobius"/>
    </source>
</evidence>
<reference evidence="2 3" key="1">
    <citation type="submission" date="2023-03" db="EMBL/GenBank/DDBJ databases">
        <title>Diaphorobacter basophil sp. nov., isolated from a sewage-treatment plant.</title>
        <authorList>
            <person name="Yang K."/>
        </authorList>
    </citation>
    <scope>NUCLEOTIDE SEQUENCE [LARGE SCALE GENOMIC DNA]</scope>
    <source>
        <strain evidence="2 3">Y-1</strain>
    </source>
</reference>
<evidence type="ECO:0000313" key="3">
    <source>
        <dbReference type="Proteomes" id="UP001303211"/>
    </source>
</evidence>
<organism evidence="2 3">
    <name type="scientific">Diaphorobacter limosus</name>
    <dbReference type="NCBI Taxonomy" id="3036128"/>
    <lineage>
        <taxon>Bacteria</taxon>
        <taxon>Pseudomonadati</taxon>
        <taxon>Pseudomonadota</taxon>
        <taxon>Betaproteobacteria</taxon>
        <taxon>Burkholderiales</taxon>
        <taxon>Comamonadaceae</taxon>
        <taxon>Diaphorobacter</taxon>
    </lineage>
</organism>
<accession>A0ABZ0J147</accession>
<evidence type="ECO:0000313" key="2">
    <source>
        <dbReference type="EMBL" id="WOO31977.1"/>
    </source>
</evidence>
<dbReference type="Proteomes" id="UP001303211">
    <property type="component" value="Chromosome"/>
</dbReference>
<protein>
    <submittedName>
        <fullName evidence="2">Prepilin-type N-terminal cleavage/methylation domain-containing protein</fullName>
    </submittedName>
</protein>
<keyword evidence="1" id="KW-1133">Transmembrane helix</keyword>
<dbReference type="InterPro" id="IPR045584">
    <property type="entry name" value="Pilin-like"/>
</dbReference>
<keyword evidence="1" id="KW-0472">Membrane</keyword>
<dbReference type="NCBIfam" id="TIGR02532">
    <property type="entry name" value="IV_pilin_GFxxxE"/>
    <property type="match status" value="1"/>
</dbReference>
<dbReference type="EMBL" id="CP136921">
    <property type="protein sequence ID" value="WOO31977.1"/>
    <property type="molecule type" value="Genomic_DNA"/>
</dbReference>
<gene>
    <name evidence="2" type="ORF">P4826_16475</name>
</gene>